<feature type="compositionally biased region" description="Basic and acidic residues" evidence="1">
    <location>
        <begin position="104"/>
        <end position="113"/>
    </location>
</feature>
<proteinExistence type="predicted"/>
<dbReference type="Gene3D" id="3.40.50.300">
    <property type="entry name" value="P-loop containing nucleotide triphosphate hydrolases"/>
    <property type="match status" value="1"/>
</dbReference>
<feature type="region of interest" description="Disordered" evidence="1">
    <location>
        <begin position="308"/>
        <end position="381"/>
    </location>
</feature>
<name>A0A7S4I1R9_9STRA</name>
<dbReference type="InterPro" id="IPR027417">
    <property type="entry name" value="P-loop_NTPase"/>
</dbReference>
<feature type="region of interest" description="Disordered" evidence="1">
    <location>
        <begin position="743"/>
        <end position="801"/>
    </location>
</feature>
<accession>A0A7S4I1R9</accession>
<dbReference type="EMBL" id="HBKQ01009443">
    <property type="protein sequence ID" value="CAE2215632.1"/>
    <property type="molecule type" value="Transcribed_RNA"/>
</dbReference>
<sequence>MSLRPSSMSQGPPDETHSDVPPSAGGGVGSQPLLRRNTHPTPAGGGGPSGPAPGAGVAQQGWYGNEYNPSNPAPTPSQPQNAQAYGGGPNQGGYPPYGNPQHPGESKTYKPEHNVWNMPPPHMGGGSPSGGVVHTAKLVAIACALAGIIHFAGKPSVSHGAGVLAPDPATSSSKVGKDGADNAATMAGALRTTGKDGEDAVDGASNNMMGQNGMMGNNMMMGQNGMMMQQPQMMQNGQMMMPQQNGMMGNNMMMGQNGMMQQQPQMMQNGQMMMPQQNGMMNGQMMQNGMMMPQQNGLVGNNMMMQGQNGMMMNPQGMTQTQQMDGTSTSTMEDDSSTATEGEATEEGSTSTAEGEATDGTSSTEVEASAAEGSSVEVGADGEVPAELSNIELAELSNFKDAWEPWEKTDVPVFFHIPKAGGSSVKDVIGTCHRFVMATEFGVSDGHADDEEVAIVYPGGGPEGQDRSPFVNVDTTTIAGIERAAKLGFADAGLADAVVTPFIYESNALFTPTAKGRLFTVFRHPIDRAISMFYYIQVADWEPTYAPELKDWTIEQYATSDKIENNWLVRQLTHKFEGDLEDYDLKLAMEVVRRKFLVGLMTEIDTTMTRCEQYFRWTYHVNPPNQERCRERLMGGGSNKNTKKKKVEEGSEAWNLLGLQNNYDLQLYEYIESLFKEQAQFVEGIPEDYRQLDATCCKCGPATYPPEGFTCPLAILNEDESGKDVKIFSRFTSGDAIKTKDGAEIKSSEHTAEQMEAGKADNYAADDKKDATAEAAAPAAEGETAAEETAEAAPVEEEPKD</sequence>
<reference evidence="2" key="1">
    <citation type="submission" date="2021-01" db="EMBL/GenBank/DDBJ databases">
        <authorList>
            <person name="Corre E."/>
            <person name="Pelletier E."/>
            <person name="Niang G."/>
            <person name="Scheremetjew M."/>
            <person name="Finn R."/>
            <person name="Kale V."/>
            <person name="Holt S."/>
            <person name="Cochrane G."/>
            <person name="Meng A."/>
            <person name="Brown T."/>
            <person name="Cohen L."/>
        </authorList>
    </citation>
    <scope>NUCLEOTIDE SEQUENCE</scope>
    <source>
        <strain evidence="2">Isolate 1302-5</strain>
    </source>
</reference>
<evidence type="ECO:0008006" key="3">
    <source>
        <dbReference type="Google" id="ProtNLM"/>
    </source>
</evidence>
<gene>
    <name evidence="2" type="ORF">OAUR00152_LOCUS6328</name>
</gene>
<protein>
    <recommendedName>
        <fullName evidence="3">Sulfotransferase domain-containing protein</fullName>
    </recommendedName>
</protein>
<feature type="compositionally biased region" description="Acidic residues" evidence="1">
    <location>
        <begin position="784"/>
        <end position="801"/>
    </location>
</feature>
<evidence type="ECO:0000313" key="2">
    <source>
        <dbReference type="EMBL" id="CAE2215632.1"/>
    </source>
</evidence>
<dbReference type="PANTHER" id="PTHR32301:SF6">
    <property type="entry name" value="GOLVESIN-RELATED"/>
    <property type="match status" value="1"/>
</dbReference>
<feature type="compositionally biased region" description="Low complexity" evidence="1">
    <location>
        <begin position="773"/>
        <end position="783"/>
    </location>
</feature>
<dbReference type="SUPFAM" id="SSF52540">
    <property type="entry name" value="P-loop containing nucleoside triphosphate hydrolases"/>
    <property type="match status" value="1"/>
</dbReference>
<evidence type="ECO:0000256" key="1">
    <source>
        <dbReference type="SAM" id="MobiDB-lite"/>
    </source>
</evidence>
<feature type="region of interest" description="Disordered" evidence="1">
    <location>
        <begin position="1"/>
        <end position="129"/>
    </location>
</feature>
<feature type="compositionally biased region" description="Basic and acidic residues" evidence="1">
    <location>
        <begin position="743"/>
        <end position="772"/>
    </location>
</feature>
<dbReference type="AlphaFoldDB" id="A0A7S4I1R9"/>
<feature type="compositionally biased region" description="Low complexity" evidence="1">
    <location>
        <begin position="92"/>
        <end position="101"/>
    </location>
</feature>
<organism evidence="2">
    <name type="scientific">Odontella aurita</name>
    <dbReference type="NCBI Taxonomy" id="265563"/>
    <lineage>
        <taxon>Eukaryota</taxon>
        <taxon>Sar</taxon>
        <taxon>Stramenopiles</taxon>
        <taxon>Ochrophyta</taxon>
        <taxon>Bacillariophyta</taxon>
        <taxon>Mediophyceae</taxon>
        <taxon>Biddulphiophycidae</taxon>
        <taxon>Eupodiscales</taxon>
        <taxon>Odontellaceae</taxon>
        <taxon>Odontella</taxon>
    </lineage>
</organism>
<dbReference type="PANTHER" id="PTHR32301">
    <property type="entry name" value="COUNTIN RECEPTOR CNR3-RELATED"/>
    <property type="match status" value="1"/>
</dbReference>
<feature type="compositionally biased region" description="Polar residues" evidence="1">
    <location>
        <begin position="1"/>
        <end position="10"/>
    </location>
</feature>
<feature type="compositionally biased region" description="Low complexity" evidence="1">
    <location>
        <begin position="308"/>
        <end position="355"/>
    </location>
</feature>
<dbReference type="InterPro" id="IPR053259">
    <property type="entry name" value="Golvesin-related_Golgi"/>
</dbReference>
<feature type="compositionally biased region" description="Low complexity" evidence="1">
    <location>
        <begin position="52"/>
        <end position="61"/>
    </location>
</feature>